<dbReference type="Gene3D" id="3.90.550.10">
    <property type="entry name" value="Spore Coat Polysaccharide Biosynthesis Protein SpsA, Chain A"/>
    <property type="match status" value="1"/>
</dbReference>
<feature type="domain" description="Glycosyltransferase 2-like" evidence="1">
    <location>
        <begin position="7"/>
        <end position="133"/>
    </location>
</feature>
<dbReference type="InterPro" id="IPR001173">
    <property type="entry name" value="Glyco_trans_2-like"/>
</dbReference>
<protein>
    <submittedName>
        <fullName evidence="2">Glycosyltransferase</fullName>
    </submittedName>
</protein>
<dbReference type="CDD" id="cd06433">
    <property type="entry name" value="GT_2_WfgS_like"/>
    <property type="match status" value="1"/>
</dbReference>
<dbReference type="SUPFAM" id="SSF53448">
    <property type="entry name" value="Nucleotide-diphospho-sugar transferases"/>
    <property type="match status" value="1"/>
</dbReference>
<organism evidence="2 3">
    <name type="scientific">Noviherbaspirillum galbum</name>
    <dbReference type="NCBI Taxonomy" id="2709383"/>
    <lineage>
        <taxon>Bacteria</taxon>
        <taxon>Pseudomonadati</taxon>
        <taxon>Pseudomonadota</taxon>
        <taxon>Betaproteobacteria</taxon>
        <taxon>Burkholderiales</taxon>
        <taxon>Oxalobacteraceae</taxon>
        <taxon>Noviherbaspirillum</taxon>
    </lineage>
</organism>
<dbReference type="PANTHER" id="PTHR22916">
    <property type="entry name" value="GLYCOSYLTRANSFERASE"/>
    <property type="match status" value="1"/>
</dbReference>
<sequence>MQRLTFSIITCTWNSEPYLAQSIASVLSQDYPNIEYIFVDGGSTDGTLERIKRIQRPTRLLTDVRGGISNAMNAGIEIATGDVIAHLHSDDYYLHPGVLSAVASHLESSGKNWLFGRILRDLDGELQREKYVSPRYSYSQLLRTNFIPHPATFVRREFIQRAGGFNTKLKYAMDYDLWLKLGGLGDPVQLDEPLAAFREHDGSLSTRDRLPALEEDFRVRLSHAGFNPIARAIHFARYLVRRQRMVQAGARP</sequence>
<dbReference type="Pfam" id="PF00535">
    <property type="entry name" value="Glycos_transf_2"/>
    <property type="match status" value="1"/>
</dbReference>
<evidence type="ECO:0000313" key="3">
    <source>
        <dbReference type="Proteomes" id="UP000482155"/>
    </source>
</evidence>
<comment type="caution">
    <text evidence="2">The sequence shown here is derived from an EMBL/GenBank/DDBJ whole genome shotgun (WGS) entry which is preliminary data.</text>
</comment>
<proteinExistence type="predicted"/>
<keyword evidence="3" id="KW-1185">Reference proteome</keyword>
<dbReference type="RefSeq" id="WP_163965532.1">
    <property type="nucleotide sequence ID" value="NZ_JAAIVB010000055.1"/>
</dbReference>
<dbReference type="GO" id="GO:0016758">
    <property type="term" value="F:hexosyltransferase activity"/>
    <property type="evidence" value="ECO:0007669"/>
    <property type="project" value="UniProtKB-ARBA"/>
</dbReference>
<reference evidence="2 3" key="1">
    <citation type="submission" date="2020-02" db="EMBL/GenBank/DDBJ databases">
        <authorList>
            <person name="Kim M.K."/>
        </authorList>
    </citation>
    <scope>NUCLEOTIDE SEQUENCE [LARGE SCALE GENOMIC DNA]</scope>
    <source>
        <strain evidence="2 3">17J57-3</strain>
    </source>
</reference>
<dbReference type="Proteomes" id="UP000482155">
    <property type="component" value="Unassembled WGS sequence"/>
</dbReference>
<dbReference type="PANTHER" id="PTHR22916:SF65">
    <property type="entry name" value="SLR1065 PROTEIN"/>
    <property type="match status" value="1"/>
</dbReference>
<keyword evidence="2" id="KW-0808">Transferase</keyword>
<evidence type="ECO:0000259" key="1">
    <source>
        <dbReference type="Pfam" id="PF00535"/>
    </source>
</evidence>
<gene>
    <name evidence="2" type="ORF">G3574_16725</name>
</gene>
<dbReference type="AlphaFoldDB" id="A0A6B3SPQ2"/>
<dbReference type="EMBL" id="JAAIVB010000055">
    <property type="protein sequence ID" value="NEX62733.1"/>
    <property type="molecule type" value="Genomic_DNA"/>
</dbReference>
<name>A0A6B3SPQ2_9BURK</name>
<accession>A0A6B3SPQ2</accession>
<evidence type="ECO:0000313" key="2">
    <source>
        <dbReference type="EMBL" id="NEX62733.1"/>
    </source>
</evidence>
<dbReference type="InterPro" id="IPR029044">
    <property type="entry name" value="Nucleotide-diphossugar_trans"/>
</dbReference>